<organism evidence="8 9">
    <name type="scientific">Mumia flava</name>
    <dbReference type="NCBI Taxonomy" id="1348852"/>
    <lineage>
        <taxon>Bacteria</taxon>
        <taxon>Bacillati</taxon>
        <taxon>Actinomycetota</taxon>
        <taxon>Actinomycetes</taxon>
        <taxon>Propionibacteriales</taxon>
        <taxon>Nocardioidaceae</taxon>
        <taxon>Mumia</taxon>
    </lineage>
</organism>
<dbReference type="Gene3D" id="1.10.10.10">
    <property type="entry name" value="Winged helix-like DNA-binding domain superfamily/Winged helix DNA-binding domain"/>
    <property type="match status" value="1"/>
</dbReference>
<dbReference type="InterPro" id="IPR007627">
    <property type="entry name" value="RNA_pol_sigma70_r2"/>
</dbReference>
<dbReference type="AlphaFoldDB" id="A0A0B2BN74"/>
<accession>A0A0B2BN74</accession>
<proteinExistence type="inferred from homology"/>
<dbReference type="InterPro" id="IPR007630">
    <property type="entry name" value="RNA_pol_sigma70_r4"/>
</dbReference>
<keyword evidence="3" id="KW-0731">Sigma factor</keyword>
<evidence type="ECO:0000256" key="5">
    <source>
        <dbReference type="ARBA" id="ARBA00023163"/>
    </source>
</evidence>
<dbReference type="SUPFAM" id="SSF88946">
    <property type="entry name" value="Sigma2 domain of RNA polymerase sigma factors"/>
    <property type="match status" value="1"/>
</dbReference>
<evidence type="ECO:0000256" key="1">
    <source>
        <dbReference type="ARBA" id="ARBA00010641"/>
    </source>
</evidence>
<dbReference type="NCBIfam" id="TIGR02937">
    <property type="entry name" value="sigma70-ECF"/>
    <property type="match status" value="1"/>
</dbReference>
<dbReference type="OrthoDB" id="160825at2"/>
<dbReference type="PANTHER" id="PTHR43133:SF58">
    <property type="entry name" value="ECF RNA POLYMERASE SIGMA FACTOR SIGD"/>
    <property type="match status" value="1"/>
</dbReference>
<evidence type="ECO:0000313" key="9">
    <source>
        <dbReference type="Proteomes" id="UP000230842"/>
    </source>
</evidence>
<dbReference type="Pfam" id="PF04542">
    <property type="entry name" value="Sigma70_r2"/>
    <property type="match status" value="1"/>
</dbReference>
<evidence type="ECO:0000256" key="4">
    <source>
        <dbReference type="ARBA" id="ARBA00023125"/>
    </source>
</evidence>
<dbReference type="InterPro" id="IPR013324">
    <property type="entry name" value="RNA_pol_sigma_r3/r4-like"/>
</dbReference>
<evidence type="ECO:0000259" key="7">
    <source>
        <dbReference type="Pfam" id="PF04545"/>
    </source>
</evidence>
<reference evidence="8 9" key="1">
    <citation type="submission" date="2017-11" db="EMBL/GenBank/DDBJ databases">
        <title>Genomic Encyclopedia of Archaeal and Bacterial Type Strains, Phase II (KMG-II): From Individual Species to Whole Genera.</title>
        <authorList>
            <person name="Goeker M."/>
        </authorList>
    </citation>
    <scope>NUCLEOTIDE SEQUENCE [LARGE SCALE GENOMIC DNA]</scope>
    <source>
        <strain evidence="8 9">DSM 27763</strain>
    </source>
</reference>
<keyword evidence="4" id="KW-0238">DNA-binding</keyword>
<feature type="domain" description="RNA polymerase sigma-70 region 4" evidence="7">
    <location>
        <begin position="132"/>
        <end position="181"/>
    </location>
</feature>
<dbReference type="PANTHER" id="PTHR43133">
    <property type="entry name" value="RNA POLYMERASE ECF-TYPE SIGMA FACTO"/>
    <property type="match status" value="1"/>
</dbReference>
<gene>
    <name evidence="8" type="ORF">CLV56_2657</name>
</gene>
<dbReference type="InterPro" id="IPR036388">
    <property type="entry name" value="WH-like_DNA-bd_sf"/>
</dbReference>
<name>A0A0B2BN74_9ACTN</name>
<keyword evidence="9" id="KW-1185">Reference proteome</keyword>
<evidence type="ECO:0000256" key="2">
    <source>
        <dbReference type="ARBA" id="ARBA00023015"/>
    </source>
</evidence>
<dbReference type="GO" id="GO:0016987">
    <property type="term" value="F:sigma factor activity"/>
    <property type="evidence" value="ECO:0007669"/>
    <property type="project" value="UniProtKB-KW"/>
</dbReference>
<dbReference type="Gene3D" id="1.10.1740.10">
    <property type="match status" value="1"/>
</dbReference>
<dbReference type="InterPro" id="IPR039425">
    <property type="entry name" value="RNA_pol_sigma-70-like"/>
</dbReference>
<dbReference type="SUPFAM" id="SSF88659">
    <property type="entry name" value="Sigma3 and sigma4 domains of RNA polymerase sigma factors"/>
    <property type="match status" value="1"/>
</dbReference>
<dbReference type="GO" id="GO:0006352">
    <property type="term" value="P:DNA-templated transcription initiation"/>
    <property type="evidence" value="ECO:0007669"/>
    <property type="project" value="InterPro"/>
</dbReference>
<evidence type="ECO:0000313" key="8">
    <source>
        <dbReference type="EMBL" id="PJJ58406.1"/>
    </source>
</evidence>
<dbReference type="Pfam" id="PF04545">
    <property type="entry name" value="Sigma70_r4"/>
    <property type="match status" value="1"/>
</dbReference>
<dbReference type="RefSeq" id="WP_039341969.1">
    <property type="nucleotide sequence ID" value="NZ_PGEZ01000001.1"/>
</dbReference>
<comment type="similarity">
    <text evidence="1">Belongs to the sigma-70 factor family. ECF subfamily.</text>
</comment>
<comment type="caution">
    <text evidence="8">The sequence shown here is derived from an EMBL/GenBank/DDBJ whole genome shotgun (WGS) entry which is preliminary data.</text>
</comment>
<feature type="domain" description="RNA polymerase sigma-70 region 2" evidence="6">
    <location>
        <begin position="25"/>
        <end position="98"/>
    </location>
</feature>
<keyword evidence="5" id="KW-0804">Transcription</keyword>
<dbReference type="Proteomes" id="UP000230842">
    <property type="component" value="Unassembled WGS sequence"/>
</dbReference>
<dbReference type="InterPro" id="IPR014284">
    <property type="entry name" value="RNA_pol_sigma-70_dom"/>
</dbReference>
<dbReference type="InterPro" id="IPR013325">
    <property type="entry name" value="RNA_pol_sigma_r2"/>
</dbReference>
<sequence length="195" mass="21767">MDAHSDVDLTELARRALDDDLVMDQLMRAVRAAAQRYCRARLAGYGASRQLAEDVAQEICIAVLEALPRYRHQGVPFEAFVYAIGSRKVADAQRTHHRMPVVLFDEVPETDSVPSPEHDVLERLEVEDVMSLLDSLPTRLREVLVMRVALGLPATQVGLTLGMSAGAVRIAQHRALQRLRELHLNRRATRGEVTA</sequence>
<evidence type="ECO:0000256" key="3">
    <source>
        <dbReference type="ARBA" id="ARBA00023082"/>
    </source>
</evidence>
<dbReference type="EMBL" id="PGEZ01000001">
    <property type="protein sequence ID" value="PJJ58406.1"/>
    <property type="molecule type" value="Genomic_DNA"/>
</dbReference>
<evidence type="ECO:0000259" key="6">
    <source>
        <dbReference type="Pfam" id="PF04542"/>
    </source>
</evidence>
<protein>
    <submittedName>
        <fullName evidence="8">RNA polymerase sigma-70 factor (ECF subfamily)</fullName>
    </submittedName>
</protein>
<dbReference type="CDD" id="cd06171">
    <property type="entry name" value="Sigma70_r4"/>
    <property type="match status" value="1"/>
</dbReference>
<keyword evidence="2" id="KW-0805">Transcription regulation</keyword>
<dbReference type="GO" id="GO:0003677">
    <property type="term" value="F:DNA binding"/>
    <property type="evidence" value="ECO:0007669"/>
    <property type="project" value="UniProtKB-KW"/>
</dbReference>